<dbReference type="EMBL" id="CP115174">
    <property type="protein sequence ID" value="WBO22386.1"/>
    <property type="molecule type" value="Genomic_DNA"/>
</dbReference>
<dbReference type="Gene3D" id="1.25.40.10">
    <property type="entry name" value="Tetratricopeptide repeat domain"/>
    <property type="match status" value="1"/>
</dbReference>
<reference evidence="1 2" key="1">
    <citation type="submission" date="2022-12" db="EMBL/GenBank/DDBJ databases">
        <title>Sphingomonas abieness sp. nov., an endophytic bacterium isolated from Abies koreana.</title>
        <authorList>
            <person name="Jiang L."/>
            <person name="Lee J."/>
        </authorList>
    </citation>
    <scope>NUCLEOTIDE SEQUENCE [LARGE SCALE GENOMIC DNA]</scope>
    <source>
        <strain evidence="2">PAMB 00755</strain>
    </source>
</reference>
<proteinExistence type="predicted"/>
<dbReference type="Pfam" id="PF13759">
    <property type="entry name" value="2OG-FeII_Oxy_5"/>
    <property type="match status" value="1"/>
</dbReference>
<dbReference type="InterPro" id="IPR011990">
    <property type="entry name" value="TPR-like_helical_dom_sf"/>
</dbReference>
<keyword evidence="2" id="KW-1185">Reference proteome</keyword>
<accession>A0ABY7NSC0</accession>
<dbReference type="Gene3D" id="2.60.120.620">
    <property type="entry name" value="q2cbj1_9rhob like domain"/>
    <property type="match status" value="1"/>
</dbReference>
<dbReference type="Proteomes" id="UP001210865">
    <property type="component" value="Chromosome"/>
</dbReference>
<gene>
    <name evidence="1" type="ORF">PBT88_19975</name>
</gene>
<protein>
    <submittedName>
        <fullName evidence="1">2OG-Fe(II) oxygenase</fullName>
    </submittedName>
</protein>
<dbReference type="InterPro" id="IPR012668">
    <property type="entry name" value="CHP02466"/>
</dbReference>
<dbReference type="SUPFAM" id="SSF48452">
    <property type="entry name" value="TPR-like"/>
    <property type="match status" value="1"/>
</dbReference>
<evidence type="ECO:0000313" key="1">
    <source>
        <dbReference type="EMBL" id="WBO22386.1"/>
    </source>
</evidence>
<sequence>MNERRQIERRLADPRPLSVSALADLSLDALDHGLFEAITARITQAIAAGAKDARLYQILGLARRGVLDGRGAVAAFEHAVRLAPKDALVAHGLARSTWEAGIPATAFYDRALRLAPTDASMLVGRAAALVAEQRGNDAIAAMTSILEENPGWHEGHAAYARIHAASRMTGDGTATVRAALARYPGDPSLWRLLLSMLLDARRYVEATEMARAASSRLGEQQEWRRVEAIGLSEAGEAEAAQRLFDRLTLTNSAAGLIRPLRNLIRMGRFDEATAMAERAFPMQEEVILWPYRSLLWRLVEDDRWHWLEGNPRLVGVYDLGLSAQEIAALADMLRALHRRSGEFLDQSVRGGTQTDGNLLARAEPEIRQLRDVLLEAVSAHIAQLPPAVVGHPTLIDPRAPVRIAGAWSVRLSGAGFHVDHVHPQGWLSSAFYVALPNGTNQASQEGWLAFGECRDILPTLDGFRQVEPAAGRLVLFPSTMWHGTRPFPAGERMTVAFDIARP</sequence>
<organism evidence="1 2">
    <name type="scientific">Sphingomonas abietis</name>
    <dbReference type="NCBI Taxonomy" id="3012344"/>
    <lineage>
        <taxon>Bacteria</taxon>
        <taxon>Pseudomonadati</taxon>
        <taxon>Pseudomonadota</taxon>
        <taxon>Alphaproteobacteria</taxon>
        <taxon>Sphingomonadales</taxon>
        <taxon>Sphingomonadaceae</taxon>
        <taxon>Sphingomonas</taxon>
    </lineage>
</organism>
<evidence type="ECO:0000313" key="2">
    <source>
        <dbReference type="Proteomes" id="UP001210865"/>
    </source>
</evidence>
<name>A0ABY7NSC0_9SPHN</name>
<dbReference type="RefSeq" id="WP_270077031.1">
    <property type="nucleotide sequence ID" value="NZ_CP115174.1"/>
</dbReference>